<reference evidence="1" key="2">
    <citation type="submission" date="2020-06" db="EMBL/GenBank/DDBJ databases">
        <title>Helianthus annuus Genome sequencing and assembly Release 2.</title>
        <authorList>
            <person name="Gouzy J."/>
            <person name="Langlade N."/>
            <person name="Munos S."/>
        </authorList>
    </citation>
    <scope>NUCLEOTIDE SEQUENCE</scope>
    <source>
        <tissue evidence="1">Leaves</tissue>
    </source>
</reference>
<gene>
    <name evidence="1" type="ORF">HanXRQr2_Chr03g0094321</name>
</gene>
<protein>
    <submittedName>
        <fullName evidence="1">Papain-like cysteine peptidase superfamily</fullName>
    </submittedName>
</protein>
<dbReference type="Gramene" id="mRNA:HanXRQr2_Chr03g0094321">
    <property type="protein sequence ID" value="mRNA:HanXRQr2_Chr03g0094321"/>
    <property type="gene ID" value="HanXRQr2_Chr03g0094321"/>
</dbReference>
<dbReference type="Proteomes" id="UP000215914">
    <property type="component" value="Unassembled WGS sequence"/>
</dbReference>
<dbReference type="AlphaFoldDB" id="A0A9K3JCK5"/>
<sequence length="88" mass="10262">MFIITQNIGHIYILDSTKIKGEKNAFNYRRSSLIPTALGSEFDYKMVDCKQHNGGWKCGYMVLQYMFDFVNLYQNQFPNEVSNMCVCV</sequence>
<dbReference type="EMBL" id="MNCJ02000318">
    <property type="protein sequence ID" value="KAF5813101.1"/>
    <property type="molecule type" value="Genomic_DNA"/>
</dbReference>
<evidence type="ECO:0000313" key="2">
    <source>
        <dbReference type="Proteomes" id="UP000215914"/>
    </source>
</evidence>
<reference evidence="1" key="1">
    <citation type="journal article" date="2017" name="Nature">
        <title>The sunflower genome provides insights into oil metabolism, flowering and Asterid evolution.</title>
        <authorList>
            <person name="Badouin H."/>
            <person name="Gouzy J."/>
            <person name="Grassa C.J."/>
            <person name="Murat F."/>
            <person name="Staton S.E."/>
            <person name="Cottret L."/>
            <person name="Lelandais-Briere C."/>
            <person name="Owens G.L."/>
            <person name="Carrere S."/>
            <person name="Mayjonade B."/>
            <person name="Legrand L."/>
            <person name="Gill N."/>
            <person name="Kane N.C."/>
            <person name="Bowers J.E."/>
            <person name="Hubner S."/>
            <person name="Bellec A."/>
            <person name="Berard A."/>
            <person name="Berges H."/>
            <person name="Blanchet N."/>
            <person name="Boniface M.C."/>
            <person name="Brunel D."/>
            <person name="Catrice O."/>
            <person name="Chaidir N."/>
            <person name="Claudel C."/>
            <person name="Donnadieu C."/>
            <person name="Faraut T."/>
            <person name="Fievet G."/>
            <person name="Helmstetter N."/>
            <person name="King M."/>
            <person name="Knapp S.J."/>
            <person name="Lai Z."/>
            <person name="Le Paslier M.C."/>
            <person name="Lippi Y."/>
            <person name="Lorenzon L."/>
            <person name="Mandel J.R."/>
            <person name="Marage G."/>
            <person name="Marchand G."/>
            <person name="Marquand E."/>
            <person name="Bret-Mestries E."/>
            <person name="Morien E."/>
            <person name="Nambeesan S."/>
            <person name="Nguyen T."/>
            <person name="Pegot-Espagnet P."/>
            <person name="Pouilly N."/>
            <person name="Raftis F."/>
            <person name="Sallet E."/>
            <person name="Schiex T."/>
            <person name="Thomas J."/>
            <person name="Vandecasteele C."/>
            <person name="Vares D."/>
            <person name="Vear F."/>
            <person name="Vautrin S."/>
            <person name="Crespi M."/>
            <person name="Mangin B."/>
            <person name="Burke J.M."/>
            <person name="Salse J."/>
            <person name="Munos S."/>
            <person name="Vincourt P."/>
            <person name="Rieseberg L.H."/>
            <person name="Langlade N.B."/>
        </authorList>
    </citation>
    <scope>NUCLEOTIDE SEQUENCE</scope>
    <source>
        <tissue evidence="1">Leaves</tissue>
    </source>
</reference>
<comment type="caution">
    <text evidence="1">The sequence shown here is derived from an EMBL/GenBank/DDBJ whole genome shotgun (WGS) entry which is preliminary data.</text>
</comment>
<accession>A0A9K3JCK5</accession>
<dbReference type="InterPro" id="IPR038765">
    <property type="entry name" value="Papain-like_cys_pep_sf"/>
</dbReference>
<proteinExistence type="predicted"/>
<keyword evidence="2" id="KW-1185">Reference proteome</keyword>
<name>A0A9K3JCK5_HELAN</name>
<organism evidence="1 2">
    <name type="scientific">Helianthus annuus</name>
    <name type="common">Common sunflower</name>
    <dbReference type="NCBI Taxonomy" id="4232"/>
    <lineage>
        <taxon>Eukaryota</taxon>
        <taxon>Viridiplantae</taxon>
        <taxon>Streptophyta</taxon>
        <taxon>Embryophyta</taxon>
        <taxon>Tracheophyta</taxon>
        <taxon>Spermatophyta</taxon>
        <taxon>Magnoliopsida</taxon>
        <taxon>eudicotyledons</taxon>
        <taxon>Gunneridae</taxon>
        <taxon>Pentapetalae</taxon>
        <taxon>asterids</taxon>
        <taxon>campanulids</taxon>
        <taxon>Asterales</taxon>
        <taxon>Asteraceae</taxon>
        <taxon>Asteroideae</taxon>
        <taxon>Heliantheae alliance</taxon>
        <taxon>Heliantheae</taxon>
        <taxon>Helianthus</taxon>
    </lineage>
</organism>
<evidence type="ECO:0000313" key="1">
    <source>
        <dbReference type="EMBL" id="KAF5813101.1"/>
    </source>
</evidence>
<dbReference type="SUPFAM" id="SSF54001">
    <property type="entry name" value="Cysteine proteinases"/>
    <property type="match status" value="1"/>
</dbReference>